<comment type="similarity">
    <text evidence="1">Belongs to the mTERF family.</text>
</comment>
<dbReference type="PANTHER" id="PTHR13068:SF130">
    <property type="entry name" value="TRANSCRIPTION TERMINATION FACTOR MTERF6, CHLOROPLASTIC_MITOCHONDRIAL-LIKE"/>
    <property type="match status" value="1"/>
</dbReference>
<dbReference type="GO" id="GO:0006353">
    <property type="term" value="P:DNA-templated transcription termination"/>
    <property type="evidence" value="ECO:0007669"/>
    <property type="project" value="UniProtKB-KW"/>
</dbReference>
<dbReference type="Pfam" id="PF02536">
    <property type="entry name" value="mTERF"/>
    <property type="match status" value="1"/>
</dbReference>
<evidence type="ECO:0000313" key="4">
    <source>
        <dbReference type="EMBL" id="KAL3812750.1"/>
    </source>
</evidence>
<keyword evidence="5" id="KW-1185">Reference proteome</keyword>
<keyword evidence="2" id="KW-0805">Transcription regulation</keyword>
<sequence>MTALARKIRICLFPKNSSSLIRKTDVTVSLYFSTYVDKQHSVSTPPVYEFLMNKHHFSPQAASRVASVLPHLKNPQESDLILSFLKESGFSIAQLEKTMKSKPKCLNANLEKSIKPKITIFQDMGFSGNEIANIISNNPVILQCSVKDRIIPSLSVLKGILGSSVEVSKVLRISSWALSIDLEKNMVPNIEFLKSCGIPLKQIIRHIYFRPTFLLNNQETMRKSVDKADAMGVDRSCKTFVYAVQVVSQTSKIWDFKLKTFRDMGFSEDDILRVFRYAPLVFTVSEVKIKKVKEVLLETGKYDVSCIVNYPKSLMFSVEKRYKPRLQVLGSLEKMNLIKIWPSLSVLCHTTDKKFCEKFVAPFIDELGDVKLARKDVIKS</sequence>
<dbReference type="EMBL" id="JBJXBP010000008">
    <property type="protein sequence ID" value="KAL3812750.1"/>
    <property type="molecule type" value="Genomic_DNA"/>
</dbReference>
<gene>
    <name evidence="4" type="ORF">ACJIZ3_014018</name>
</gene>
<dbReference type="InterPro" id="IPR003690">
    <property type="entry name" value="MTERF"/>
</dbReference>
<evidence type="ECO:0000256" key="2">
    <source>
        <dbReference type="ARBA" id="ARBA00022472"/>
    </source>
</evidence>
<keyword evidence="3" id="KW-0809">Transit peptide</keyword>
<organism evidence="4 5">
    <name type="scientific">Penstemon smallii</name>
    <dbReference type="NCBI Taxonomy" id="265156"/>
    <lineage>
        <taxon>Eukaryota</taxon>
        <taxon>Viridiplantae</taxon>
        <taxon>Streptophyta</taxon>
        <taxon>Embryophyta</taxon>
        <taxon>Tracheophyta</taxon>
        <taxon>Spermatophyta</taxon>
        <taxon>Magnoliopsida</taxon>
        <taxon>eudicotyledons</taxon>
        <taxon>Gunneridae</taxon>
        <taxon>Pentapetalae</taxon>
        <taxon>asterids</taxon>
        <taxon>lamiids</taxon>
        <taxon>Lamiales</taxon>
        <taxon>Plantaginaceae</taxon>
        <taxon>Cheloneae</taxon>
        <taxon>Penstemon</taxon>
    </lineage>
</organism>
<dbReference type="SMART" id="SM00733">
    <property type="entry name" value="Mterf"/>
    <property type="match status" value="5"/>
</dbReference>
<evidence type="ECO:0000256" key="1">
    <source>
        <dbReference type="ARBA" id="ARBA00007692"/>
    </source>
</evidence>
<accession>A0ABD3RIC7</accession>
<dbReference type="PANTHER" id="PTHR13068">
    <property type="entry name" value="CGI-12 PROTEIN-RELATED"/>
    <property type="match status" value="1"/>
</dbReference>
<evidence type="ECO:0000256" key="3">
    <source>
        <dbReference type="ARBA" id="ARBA00022946"/>
    </source>
</evidence>
<dbReference type="FunFam" id="1.25.70.10:FF:000001">
    <property type="entry name" value="Mitochondrial transcription termination factor-like"/>
    <property type="match status" value="1"/>
</dbReference>
<proteinExistence type="inferred from homology"/>
<dbReference type="Gene3D" id="1.25.70.10">
    <property type="entry name" value="Transcription termination factor 3, mitochondrial"/>
    <property type="match status" value="1"/>
</dbReference>
<dbReference type="Proteomes" id="UP001634393">
    <property type="component" value="Unassembled WGS sequence"/>
</dbReference>
<protein>
    <submittedName>
        <fullName evidence="4">Uncharacterized protein</fullName>
    </submittedName>
</protein>
<comment type="caution">
    <text evidence="4">The sequence shown here is derived from an EMBL/GenBank/DDBJ whole genome shotgun (WGS) entry which is preliminary data.</text>
</comment>
<evidence type="ECO:0000313" key="5">
    <source>
        <dbReference type="Proteomes" id="UP001634393"/>
    </source>
</evidence>
<keyword evidence="2" id="KW-0804">Transcription</keyword>
<reference evidence="4 5" key="1">
    <citation type="submission" date="2024-12" db="EMBL/GenBank/DDBJ databases">
        <title>The unique morphological basis and parallel evolutionary history of personate flowers in Penstemon.</title>
        <authorList>
            <person name="Depatie T.H."/>
            <person name="Wessinger C.A."/>
        </authorList>
    </citation>
    <scope>NUCLEOTIDE SEQUENCE [LARGE SCALE GENOMIC DNA]</scope>
    <source>
        <strain evidence="4">WTNN_2</strain>
        <tissue evidence="4">Leaf</tissue>
    </source>
</reference>
<dbReference type="InterPro" id="IPR038538">
    <property type="entry name" value="MTERF_sf"/>
</dbReference>
<dbReference type="AlphaFoldDB" id="A0ABD3RIC7"/>
<keyword evidence="2" id="KW-0806">Transcription termination</keyword>
<name>A0ABD3RIC7_9LAMI</name>